<feature type="transmembrane region" description="Helical" evidence="9">
    <location>
        <begin position="127"/>
        <end position="152"/>
    </location>
</feature>
<evidence type="ECO:0000256" key="5">
    <source>
        <dbReference type="ARBA" id="ARBA00023040"/>
    </source>
</evidence>
<dbReference type="InterPro" id="IPR017452">
    <property type="entry name" value="GPCR_Rhodpsn_7TM"/>
</dbReference>
<reference evidence="13" key="1">
    <citation type="submission" date="2012-12" db="EMBL/GenBank/DDBJ databases">
        <authorList>
            <person name="Hellsten U."/>
            <person name="Grimwood J."/>
            <person name="Chapman J.A."/>
            <person name="Shapiro H."/>
            <person name="Aerts A."/>
            <person name="Otillar R.P."/>
            <person name="Terry A.Y."/>
            <person name="Boore J.L."/>
            <person name="Simakov O."/>
            <person name="Marletaz F."/>
            <person name="Cho S.-J."/>
            <person name="Edsinger-Gonzales E."/>
            <person name="Havlak P."/>
            <person name="Kuo D.-H."/>
            <person name="Larsson T."/>
            <person name="Lv J."/>
            <person name="Arendt D."/>
            <person name="Savage R."/>
            <person name="Osoegawa K."/>
            <person name="de Jong P."/>
            <person name="Lindberg D.R."/>
            <person name="Seaver E.C."/>
            <person name="Weisblat D.A."/>
            <person name="Putnam N.H."/>
            <person name="Grigoriev I.V."/>
            <person name="Rokhsar D.S."/>
        </authorList>
    </citation>
    <scope>NUCLEOTIDE SEQUENCE</scope>
    <source>
        <strain evidence="13">I ESC-2004</strain>
    </source>
</reference>
<comment type="subcellular location">
    <subcellularLocation>
        <location evidence="1">Membrane</location>
        <topology evidence="1">Multi-pass membrane protein</topology>
    </subcellularLocation>
</comment>
<dbReference type="GO" id="GO:0004983">
    <property type="term" value="F:neuropeptide Y receptor activity"/>
    <property type="evidence" value="ECO:0007669"/>
    <property type="project" value="InterPro"/>
</dbReference>
<reference evidence="12" key="3">
    <citation type="submission" date="2015-06" db="UniProtKB">
        <authorList>
            <consortium name="EnsemblMetazoa"/>
        </authorList>
    </citation>
    <scope>IDENTIFICATION</scope>
</reference>
<dbReference type="SUPFAM" id="SSF81321">
    <property type="entry name" value="Family A G protein-coupled receptor-like"/>
    <property type="match status" value="1"/>
</dbReference>
<dbReference type="EMBL" id="KB311692">
    <property type="protein sequence ID" value="ELT88787.1"/>
    <property type="molecule type" value="Genomic_DNA"/>
</dbReference>
<feature type="transmembrane region" description="Helical" evidence="9">
    <location>
        <begin position="172"/>
        <end position="193"/>
    </location>
</feature>
<name>R7TBD7_CAPTE</name>
<dbReference type="InterPro" id="IPR000611">
    <property type="entry name" value="NPY_rcpt"/>
</dbReference>
<evidence type="ECO:0000256" key="7">
    <source>
        <dbReference type="ARBA" id="ARBA00023170"/>
    </source>
</evidence>
<feature type="transmembrane region" description="Helical" evidence="9">
    <location>
        <begin position="43"/>
        <end position="67"/>
    </location>
</feature>
<keyword evidence="6 9" id="KW-0472">Membrane</keyword>
<dbReference type="EMBL" id="AMQN01015188">
    <property type="status" value="NOT_ANNOTATED_CDS"/>
    <property type="molecule type" value="Genomic_DNA"/>
</dbReference>
<dbReference type="Gene3D" id="1.20.1070.10">
    <property type="entry name" value="Rhodopsin 7-helix transmembrane proteins"/>
    <property type="match status" value="1"/>
</dbReference>
<dbReference type="AlphaFoldDB" id="R7TBD7"/>
<dbReference type="Pfam" id="PF00001">
    <property type="entry name" value="7tm_1"/>
    <property type="match status" value="1"/>
</dbReference>
<feature type="transmembrane region" description="Helical" evidence="9">
    <location>
        <begin position="232"/>
        <end position="253"/>
    </location>
</feature>
<keyword evidence="8" id="KW-0807">Transducer</keyword>
<dbReference type="CDD" id="cd15927">
    <property type="entry name" value="7tmA_Bombesin_R-like"/>
    <property type="match status" value="1"/>
</dbReference>
<dbReference type="InterPro" id="IPR000276">
    <property type="entry name" value="GPCR_Rhodpsn"/>
</dbReference>
<keyword evidence="5" id="KW-0297">G-protein coupled receptor</keyword>
<evidence type="ECO:0000313" key="12">
    <source>
        <dbReference type="EnsemblMetazoa" id="CapteP97253"/>
    </source>
</evidence>
<dbReference type="PRINTS" id="PR00237">
    <property type="entry name" value="GPCRRHODOPSN"/>
</dbReference>
<keyword evidence="3 9" id="KW-0812">Transmembrane</keyword>
<evidence type="ECO:0000256" key="1">
    <source>
        <dbReference type="ARBA" id="ARBA00004141"/>
    </source>
</evidence>
<evidence type="ECO:0000256" key="8">
    <source>
        <dbReference type="ARBA" id="ARBA00023224"/>
    </source>
</evidence>
<feature type="transmembrane region" description="Helical" evidence="9">
    <location>
        <begin position="87"/>
        <end position="106"/>
    </location>
</feature>
<keyword evidence="4 9" id="KW-1133">Transmembrane helix</keyword>
<keyword evidence="13" id="KW-1185">Reference proteome</keyword>
<dbReference type="STRING" id="283909.R7TBD7"/>
<keyword evidence="7" id="KW-0675">Receptor</keyword>
<evidence type="ECO:0000259" key="10">
    <source>
        <dbReference type="PROSITE" id="PS50262"/>
    </source>
</evidence>
<protein>
    <recommendedName>
        <fullName evidence="10">G-protein coupled receptors family 1 profile domain-containing protein</fullName>
    </recommendedName>
</protein>
<dbReference type="PANTHER" id="PTHR45695:SF26">
    <property type="entry name" value="NEUROPEPTIDE CCHAMIDE-1 RECEPTOR"/>
    <property type="match status" value="1"/>
</dbReference>
<dbReference type="EnsemblMetazoa" id="CapteT97253">
    <property type="protein sequence ID" value="CapteP97253"/>
    <property type="gene ID" value="CapteG97253"/>
</dbReference>
<dbReference type="HOGENOM" id="CLU_009579_6_2_1"/>
<feature type="transmembrane region" description="Helical" evidence="9">
    <location>
        <begin position="265"/>
        <end position="291"/>
    </location>
</feature>
<comment type="similarity">
    <text evidence="2">Belongs to the G-protein coupled receptor 1 family.</text>
</comment>
<feature type="transmembrane region" description="Helical" evidence="9">
    <location>
        <begin position="6"/>
        <end position="31"/>
    </location>
</feature>
<dbReference type="Proteomes" id="UP000014760">
    <property type="component" value="Unassembled WGS sequence"/>
</dbReference>
<organism evidence="11">
    <name type="scientific">Capitella teleta</name>
    <name type="common">Polychaete worm</name>
    <dbReference type="NCBI Taxonomy" id="283909"/>
    <lineage>
        <taxon>Eukaryota</taxon>
        <taxon>Metazoa</taxon>
        <taxon>Spiralia</taxon>
        <taxon>Lophotrochozoa</taxon>
        <taxon>Annelida</taxon>
        <taxon>Polychaeta</taxon>
        <taxon>Sedentaria</taxon>
        <taxon>Scolecida</taxon>
        <taxon>Capitellidae</taxon>
        <taxon>Capitella</taxon>
    </lineage>
</organism>
<sequence length="350" mass="40073">MKPEAYLVPIIFAFIFIVGIVGNGTLILTVIKNKNMRNIPNIFLVSLAMGDLLLILVSVPVSATFYIFDEWKYGAAMCKLNESLQTLSLGISVFTLVALSGDRYMAIVHPMTRHRGGSMWRTMGIAAMIWVVSAMLASLEAVAAHTFTANYNLQLCSPYPSSWGKWYQKFHVIFRFLIYFAIPLLIIGSFYVSMARILVLSGKHIPGETPRYGGVRVAATKQTEARKKVARLVLLFVVVFVVCWLPRHVYLFWYHFEINGTFTIFWHVFKIIGFCFSFINSCVNPLALYVLSDQFRRYYNRYIFCWCRPSRSYFSGGEYSEASKMFQLQSNRNSTALTEMETNRPLTKDI</sequence>
<dbReference type="SMART" id="SM01381">
    <property type="entry name" value="7TM_GPCR_Srsx"/>
    <property type="match status" value="1"/>
</dbReference>
<evidence type="ECO:0000256" key="2">
    <source>
        <dbReference type="ARBA" id="ARBA00010663"/>
    </source>
</evidence>
<evidence type="ECO:0000256" key="9">
    <source>
        <dbReference type="SAM" id="Phobius"/>
    </source>
</evidence>
<reference evidence="11 13" key="2">
    <citation type="journal article" date="2013" name="Nature">
        <title>Insights into bilaterian evolution from three spiralian genomes.</title>
        <authorList>
            <person name="Simakov O."/>
            <person name="Marletaz F."/>
            <person name="Cho S.J."/>
            <person name="Edsinger-Gonzales E."/>
            <person name="Havlak P."/>
            <person name="Hellsten U."/>
            <person name="Kuo D.H."/>
            <person name="Larsson T."/>
            <person name="Lv J."/>
            <person name="Arendt D."/>
            <person name="Savage R."/>
            <person name="Osoegawa K."/>
            <person name="de Jong P."/>
            <person name="Grimwood J."/>
            <person name="Chapman J.A."/>
            <person name="Shapiro H."/>
            <person name="Aerts A."/>
            <person name="Otillar R.P."/>
            <person name="Terry A.Y."/>
            <person name="Boore J.L."/>
            <person name="Grigoriev I.V."/>
            <person name="Lindberg D.R."/>
            <person name="Seaver E.C."/>
            <person name="Weisblat D.A."/>
            <person name="Putnam N.H."/>
            <person name="Rokhsar D.S."/>
        </authorList>
    </citation>
    <scope>NUCLEOTIDE SEQUENCE</scope>
    <source>
        <strain evidence="11 13">I ESC-2004</strain>
    </source>
</reference>
<evidence type="ECO:0000313" key="11">
    <source>
        <dbReference type="EMBL" id="ELT88787.1"/>
    </source>
</evidence>
<dbReference type="PRINTS" id="PR01012">
    <property type="entry name" value="NRPEPTIDEYR"/>
</dbReference>
<dbReference type="PROSITE" id="PS50262">
    <property type="entry name" value="G_PROTEIN_RECEP_F1_2"/>
    <property type="match status" value="1"/>
</dbReference>
<evidence type="ECO:0000256" key="6">
    <source>
        <dbReference type="ARBA" id="ARBA00023136"/>
    </source>
</evidence>
<evidence type="ECO:0000256" key="4">
    <source>
        <dbReference type="ARBA" id="ARBA00022989"/>
    </source>
</evidence>
<accession>R7TBD7</accession>
<feature type="domain" description="G-protein coupled receptors family 1 profile" evidence="10">
    <location>
        <begin position="22"/>
        <end position="288"/>
    </location>
</feature>
<evidence type="ECO:0000256" key="3">
    <source>
        <dbReference type="ARBA" id="ARBA00022692"/>
    </source>
</evidence>
<dbReference type="PANTHER" id="PTHR45695">
    <property type="entry name" value="LEUCOKININ RECEPTOR-RELATED"/>
    <property type="match status" value="1"/>
</dbReference>
<dbReference type="FunCoup" id="R7TBD7">
    <property type="interactions" value="187"/>
</dbReference>
<dbReference type="OrthoDB" id="10049706at2759"/>
<gene>
    <name evidence="11" type="ORF">CAPTEDRAFT_97253</name>
</gene>
<proteinExistence type="inferred from homology"/>
<dbReference type="OMA" id="HAFTTSH"/>
<dbReference type="GO" id="GO:0005886">
    <property type="term" value="C:plasma membrane"/>
    <property type="evidence" value="ECO:0007669"/>
    <property type="project" value="TreeGrafter"/>
</dbReference>
<evidence type="ECO:0000313" key="13">
    <source>
        <dbReference type="Proteomes" id="UP000014760"/>
    </source>
</evidence>